<dbReference type="InterPro" id="IPR032549">
    <property type="entry name" value="DUF4939"/>
</dbReference>
<dbReference type="AlphaFoldDB" id="A0A8C4N5L6"/>
<accession>A0A8C4N5L6</accession>
<dbReference type="Pfam" id="PF16297">
    <property type="entry name" value="DUF4939"/>
    <property type="match status" value="1"/>
</dbReference>
<sequence>MPDPHRGSEEAGRGAVGPVCLVCAAAGTPAHAALRAWPPRAFADTYFLRGLRAHLRRAPASRAQHCPCKPFAMVDELVLLLHALLMRHRALSIENSQLMEQLRLLVCERATLLRQTASYMLVNENRFCNDAMKVAFLISLLTGEAEEWVVPYIEMDSPILGDYRAFLDEMKQCFGWDDDEEDDDDDEDDDY</sequence>
<evidence type="ECO:0000313" key="2">
    <source>
        <dbReference type="Ensembl" id="ENSEASP00005032690.1"/>
    </source>
</evidence>
<name>A0A8C4N5L6_EQUAS</name>
<proteinExistence type="predicted"/>
<reference evidence="2" key="1">
    <citation type="submission" date="2023-03" db="UniProtKB">
        <authorList>
            <consortium name="Ensembl"/>
        </authorList>
    </citation>
    <scope>IDENTIFICATION</scope>
</reference>
<feature type="domain" description="DUF4939" evidence="1">
    <location>
        <begin position="113"/>
        <end position="183"/>
    </location>
</feature>
<evidence type="ECO:0000259" key="1">
    <source>
        <dbReference type="Pfam" id="PF16297"/>
    </source>
</evidence>
<protein>
    <submittedName>
        <fullName evidence="2">LDOC1 regulator of NFKB signaling</fullName>
    </submittedName>
</protein>
<organism evidence="2">
    <name type="scientific">Equus asinus asinus</name>
    <dbReference type="NCBI Taxonomy" id="83772"/>
    <lineage>
        <taxon>Eukaryota</taxon>
        <taxon>Metazoa</taxon>
        <taxon>Chordata</taxon>
        <taxon>Craniata</taxon>
        <taxon>Vertebrata</taxon>
        <taxon>Euteleostomi</taxon>
        <taxon>Mammalia</taxon>
        <taxon>Eutheria</taxon>
        <taxon>Laurasiatheria</taxon>
        <taxon>Perissodactyla</taxon>
        <taxon>Equidae</taxon>
        <taxon>Equus</taxon>
    </lineage>
</organism>
<dbReference type="Ensembl" id="ENSEAST00005035618.1">
    <property type="protein sequence ID" value="ENSEASP00005032690.1"/>
    <property type="gene ID" value="ENSEASG00005022318.1"/>
</dbReference>